<evidence type="ECO:0000256" key="8">
    <source>
        <dbReference type="ARBA" id="ARBA00023306"/>
    </source>
</evidence>
<evidence type="ECO:0000256" key="7">
    <source>
        <dbReference type="ARBA" id="ARBA00023136"/>
    </source>
</evidence>
<keyword evidence="3 10" id="KW-0328">Glycosyltransferase</keyword>
<feature type="binding site" evidence="10">
    <location>
        <position position="176"/>
    </location>
    <ligand>
        <name>UDP-N-acetyl-alpha-D-glucosamine</name>
        <dbReference type="ChEBI" id="CHEBI:57705"/>
    </ligand>
</feature>
<accession>A0A1T4LLI9</accession>
<dbReference type="GO" id="GO:0051991">
    <property type="term" value="F:UDP-N-acetyl-D-glucosamine:N-acetylmuramoyl-L-alanyl-D-glutamyl-meso-2,6-diaminopimelyl-D-alanyl-D-alanine-diphosphoundecaprenol 4-beta-N-acetylglucosaminlytransferase activity"/>
    <property type="evidence" value="ECO:0007669"/>
    <property type="project" value="RHEA"/>
</dbReference>
<evidence type="ECO:0000256" key="2">
    <source>
        <dbReference type="ARBA" id="ARBA00022618"/>
    </source>
</evidence>
<dbReference type="InterPro" id="IPR007235">
    <property type="entry name" value="Glyco_trans_28_C"/>
</dbReference>
<evidence type="ECO:0000256" key="3">
    <source>
        <dbReference type="ARBA" id="ARBA00022676"/>
    </source>
</evidence>
<keyword evidence="1 10" id="KW-1003">Cell membrane</keyword>
<feature type="binding site" evidence="10">
    <location>
        <position position="210"/>
    </location>
    <ligand>
        <name>UDP-N-acetyl-alpha-D-glucosamine</name>
        <dbReference type="ChEBI" id="CHEBI:57705"/>
    </ligand>
</feature>
<dbReference type="HAMAP" id="MF_00033">
    <property type="entry name" value="MurG"/>
    <property type="match status" value="1"/>
</dbReference>
<dbReference type="Gene3D" id="3.40.50.2000">
    <property type="entry name" value="Glycogen Phosphorylase B"/>
    <property type="match status" value="2"/>
</dbReference>
<dbReference type="EC" id="2.4.1.227" evidence="10"/>
<evidence type="ECO:0000313" key="14">
    <source>
        <dbReference type="Proteomes" id="UP000190395"/>
    </source>
</evidence>
<keyword evidence="14" id="KW-1185">Reference proteome</keyword>
<keyword evidence="6 10" id="KW-0573">Peptidoglycan synthesis</keyword>
<keyword evidence="9 10" id="KW-0961">Cell wall biogenesis/degradation</keyword>
<keyword evidence="7 10" id="KW-0472">Membrane</keyword>
<keyword evidence="2 10" id="KW-0132">Cell division</keyword>
<evidence type="ECO:0000256" key="4">
    <source>
        <dbReference type="ARBA" id="ARBA00022679"/>
    </source>
</evidence>
<dbReference type="RefSeq" id="WP_078930329.1">
    <property type="nucleotide sequence ID" value="NZ_FUXC01000002.1"/>
</dbReference>
<gene>
    <name evidence="10" type="primary">murG</name>
    <name evidence="13" type="ORF">SAMN02745152_00583</name>
</gene>
<evidence type="ECO:0000256" key="1">
    <source>
        <dbReference type="ARBA" id="ARBA00022475"/>
    </source>
</evidence>
<dbReference type="EMBL" id="FUXC01000002">
    <property type="protein sequence ID" value="SJZ55388.1"/>
    <property type="molecule type" value="Genomic_DNA"/>
</dbReference>
<dbReference type="OrthoDB" id="9808936at2"/>
<dbReference type="InterPro" id="IPR006009">
    <property type="entry name" value="GlcNAc_MurG"/>
</dbReference>
<evidence type="ECO:0000256" key="5">
    <source>
        <dbReference type="ARBA" id="ARBA00022960"/>
    </source>
</evidence>
<dbReference type="NCBIfam" id="TIGR01133">
    <property type="entry name" value="murG"/>
    <property type="match status" value="1"/>
</dbReference>
<comment type="pathway">
    <text evidence="10">Cell wall biogenesis; peptidoglycan biosynthesis.</text>
</comment>
<dbReference type="PANTHER" id="PTHR21015:SF27">
    <property type="entry name" value="UDP-N-ACETYLGLUCOSAMINE--N-ACETYLMURAMYL-(PENTAPEPTIDE) PYROPHOSPHORYL-UNDECAPRENOL N-ACETYLGLUCOSAMINE TRANSFERASE"/>
    <property type="match status" value="1"/>
</dbReference>
<comment type="subcellular location">
    <subcellularLocation>
        <location evidence="10">Cell membrane</location>
        <topology evidence="10">Peripheral membrane protein</topology>
        <orientation evidence="10">Cytoplasmic side</orientation>
    </subcellularLocation>
</comment>
<dbReference type="AlphaFoldDB" id="A0A1T4LLI9"/>
<dbReference type="GeneID" id="303366851"/>
<feature type="binding site" evidence="10">
    <location>
        <position position="305"/>
    </location>
    <ligand>
        <name>UDP-N-acetyl-alpha-D-glucosamine</name>
        <dbReference type="ChEBI" id="CHEBI:57705"/>
    </ligand>
</feature>
<dbReference type="Proteomes" id="UP000190395">
    <property type="component" value="Unassembled WGS sequence"/>
</dbReference>
<comment type="caution">
    <text evidence="10">Lacks conserved residue(s) required for the propagation of feature annotation.</text>
</comment>
<name>A0A1T4LLI9_9SPIR</name>
<dbReference type="GO" id="GO:0051301">
    <property type="term" value="P:cell division"/>
    <property type="evidence" value="ECO:0007669"/>
    <property type="project" value="UniProtKB-KW"/>
</dbReference>
<sequence>MSIKIVFAGGGTGGHIYPGLAVADELKKIAEKNNLKIRIYWFGNSSGMDRTLVEKSGSADRFCAIPSGKLRRYFSIKNFFDVFKIIAGIAVSFFRLLFIRPAVVFSKGGFVSVPPCFAARILRIPVFTHECDFTPGLATKINSRFASKILVSYPETVKFLPKNKQSIAVVTGNPVRPVFYEADAQKGRKFLFEGKNADLKKPVLLVLGGSLGAHQLNELVVENLAWLTEHFNVVHQCGSKDANFVPAQTDSYFPYPFIYEQMPDVIACADVILSRAGANTVWESAVEKKPSVLIPLCGNGTRGDQVDNANFFKERGAAFVLTGNEAVFENLRNCLEKLLDKKERDLMSQKMAELASGKRASLKIAELIFKSIGGTIKVTSV</sequence>
<dbReference type="GO" id="GO:0009252">
    <property type="term" value="P:peptidoglycan biosynthetic process"/>
    <property type="evidence" value="ECO:0007669"/>
    <property type="project" value="UniProtKB-UniRule"/>
</dbReference>
<feature type="binding site" evidence="10">
    <location>
        <begin position="12"/>
        <end position="14"/>
    </location>
    <ligand>
        <name>UDP-N-acetyl-alpha-D-glucosamine</name>
        <dbReference type="ChEBI" id="CHEBI:57705"/>
    </ligand>
</feature>
<protein>
    <recommendedName>
        <fullName evidence="10">UDP-N-acetylglucosamine--N-acetylmuramyl-(pentapeptide) pyrophosphoryl-undecaprenol N-acetylglucosamine transferase</fullName>
        <ecNumber evidence="10">2.4.1.227</ecNumber>
    </recommendedName>
    <alternativeName>
        <fullName evidence="10">Undecaprenyl-PP-MurNAc-pentapeptide-UDPGlcNAc GlcNAc transferase</fullName>
    </alternativeName>
</protein>
<evidence type="ECO:0000256" key="10">
    <source>
        <dbReference type="HAMAP-Rule" id="MF_00033"/>
    </source>
</evidence>
<dbReference type="SUPFAM" id="SSF53756">
    <property type="entry name" value="UDP-Glycosyltransferase/glycogen phosphorylase"/>
    <property type="match status" value="1"/>
</dbReference>
<dbReference type="GO" id="GO:0005886">
    <property type="term" value="C:plasma membrane"/>
    <property type="evidence" value="ECO:0007669"/>
    <property type="project" value="UniProtKB-SubCell"/>
</dbReference>
<dbReference type="PANTHER" id="PTHR21015">
    <property type="entry name" value="UDP-N-ACETYLGLUCOSAMINE--N-ACETYLMURAMYL-(PENTAPEPTIDE) PYROPHOSPHORYL-UNDECAPRENOL N-ACETYLGLUCOSAMINE TRANSFERASE 1"/>
    <property type="match status" value="1"/>
</dbReference>
<dbReference type="Pfam" id="PF04101">
    <property type="entry name" value="Glyco_tran_28_C"/>
    <property type="match status" value="1"/>
</dbReference>
<organism evidence="13 14">
    <name type="scientific">Treponema berlinense</name>
    <dbReference type="NCBI Taxonomy" id="225004"/>
    <lineage>
        <taxon>Bacteria</taxon>
        <taxon>Pseudomonadati</taxon>
        <taxon>Spirochaetota</taxon>
        <taxon>Spirochaetia</taxon>
        <taxon>Spirochaetales</taxon>
        <taxon>Treponemataceae</taxon>
        <taxon>Treponema</taxon>
    </lineage>
</organism>
<evidence type="ECO:0000256" key="6">
    <source>
        <dbReference type="ARBA" id="ARBA00022984"/>
    </source>
</evidence>
<evidence type="ECO:0000259" key="11">
    <source>
        <dbReference type="Pfam" id="PF03033"/>
    </source>
</evidence>
<keyword evidence="8 10" id="KW-0131">Cell cycle</keyword>
<dbReference type="Pfam" id="PF03033">
    <property type="entry name" value="Glyco_transf_28"/>
    <property type="match status" value="1"/>
</dbReference>
<dbReference type="InterPro" id="IPR004276">
    <property type="entry name" value="GlycoTrans_28_N"/>
</dbReference>
<comment type="similarity">
    <text evidence="10">Belongs to the glycosyltransferase 28 family. MurG subfamily.</text>
</comment>
<proteinExistence type="inferred from homology"/>
<evidence type="ECO:0000313" key="13">
    <source>
        <dbReference type="EMBL" id="SJZ55388.1"/>
    </source>
</evidence>
<feature type="domain" description="Glycosyl transferase family 28 C-terminal" evidence="12">
    <location>
        <begin position="203"/>
        <end position="353"/>
    </location>
</feature>
<dbReference type="UniPathway" id="UPA00219"/>
<reference evidence="13 14" key="1">
    <citation type="submission" date="2017-02" db="EMBL/GenBank/DDBJ databases">
        <authorList>
            <person name="Peterson S.W."/>
        </authorList>
    </citation>
    <scope>NUCLEOTIDE SEQUENCE [LARGE SCALE GENOMIC DNA]</scope>
    <source>
        <strain evidence="13 14">ATCC BAA-909</strain>
    </source>
</reference>
<comment type="catalytic activity">
    <reaction evidence="10">
        <text>di-trans,octa-cis-undecaprenyl diphospho-N-acetyl-alpha-D-muramoyl-L-alanyl-D-glutamyl-meso-2,6-diaminopimeloyl-D-alanyl-D-alanine + UDP-N-acetyl-alpha-D-glucosamine = di-trans,octa-cis-undecaprenyl diphospho-[N-acetyl-alpha-D-glucosaminyl-(1-&gt;4)]-N-acetyl-alpha-D-muramoyl-L-alanyl-D-glutamyl-meso-2,6-diaminopimeloyl-D-alanyl-D-alanine + UDP + H(+)</text>
        <dbReference type="Rhea" id="RHEA:31227"/>
        <dbReference type="ChEBI" id="CHEBI:15378"/>
        <dbReference type="ChEBI" id="CHEBI:57705"/>
        <dbReference type="ChEBI" id="CHEBI:58223"/>
        <dbReference type="ChEBI" id="CHEBI:61387"/>
        <dbReference type="ChEBI" id="CHEBI:61388"/>
        <dbReference type="EC" id="2.4.1.227"/>
    </reaction>
</comment>
<evidence type="ECO:0000259" key="12">
    <source>
        <dbReference type="Pfam" id="PF04101"/>
    </source>
</evidence>
<dbReference type="GO" id="GO:0071555">
    <property type="term" value="P:cell wall organization"/>
    <property type="evidence" value="ECO:0007669"/>
    <property type="project" value="UniProtKB-KW"/>
</dbReference>
<keyword evidence="5 10" id="KW-0133">Cell shape</keyword>
<evidence type="ECO:0000256" key="9">
    <source>
        <dbReference type="ARBA" id="ARBA00023316"/>
    </source>
</evidence>
<dbReference type="GO" id="GO:0005975">
    <property type="term" value="P:carbohydrate metabolic process"/>
    <property type="evidence" value="ECO:0007669"/>
    <property type="project" value="InterPro"/>
</dbReference>
<feature type="domain" description="Glycosyltransferase family 28 N-terminal" evidence="11">
    <location>
        <begin position="5"/>
        <end position="150"/>
    </location>
</feature>
<dbReference type="GO" id="GO:0008360">
    <property type="term" value="P:regulation of cell shape"/>
    <property type="evidence" value="ECO:0007669"/>
    <property type="project" value="UniProtKB-KW"/>
</dbReference>
<dbReference type="CDD" id="cd03785">
    <property type="entry name" value="GT28_MurG"/>
    <property type="match status" value="1"/>
</dbReference>
<comment type="function">
    <text evidence="10">Cell wall formation. Catalyzes the transfer of a GlcNAc subunit on undecaprenyl-pyrophosphoryl-MurNAc-pentapeptide (lipid intermediate I) to form undecaprenyl-pyrophosphoryl-MurNAc-(pentapeptide)GlcNAc (lipid intermediate II).</text>
</comment>
<dbReference type="GO" id="GO:0050511">
    <property type="term" value="F:undecaprenyldiphospho-muramoylpentapeptide beta-N-acetylglucosaminyltransferase activity"/>
    <property type="evidence" value="ECO:0007669"/>
    <property type="project" value="UniProtKB-UniRule"/>
</dbReference>
<dbReference type="STRING" id="225004.SAMN02745152_00583"/>
<keyword evidence="4 10" id="KW-0808">Transferase</keyword>